<dbReference type="STRING" id="1408163.A0A0F4YXZ2"/>
<proteinExistence type="predicted"/>
<dbReference type="InterPro" id="IPR012677">
    <property type="entry name" value="Nucleotide-bd_a/b_plait_sf"/>
</dbReference>
<accession>A0A0F4YXZ2</accession>
<dbReference type="PROSITE" id="PS50102">
    <property type="entry name" value="RRM"/>
    <property type="match status" value="2"/>
</dbReference>
<reference evidence="5 6" key="1">
    <citation type="submission" date="2015-04" db="EMBL/GenBank/DDBJ databases">
        <authorList>
            <person name="Heijne W.H."/>
            <person name="Fedorova N.D."/>
            <person name="Nierman W.C."/>
            <person name="Vollebregt A.W."/>
            <person name="Zhao Z."/>
            <person name="Wu L."/>
            <person name="Kumar M."/>
            <person name="Stam H."/>
            <person name="van den Berg M.A."/>
            <person name="Pel H.J."/>
        </authorList>
    </citation>
    <scope>NUCLEOTIDE SEQUENCE [LARGE SCALE GENOMIC DNA]</scope>
    <source>
        <strain evidence="5 6">CBS 393.64</strain>
    </source>
</reference>
<dbReference type="Gene3D" id="3.30.70.330">
    <property type="match status" value="2"/>
</dbReference>
<feature type="region of interest" description="Disordered" evidence="3">
    <location>
        <begin position="168"/>
        <end position="189"/>
    </location>
</feature>
<keyword evidence="1 2" id="KW-0694">RNA-binding</keyword>
<dbReference type="PANTHER" id="PTHR23236:SF11">
    <property type="entry name" value="EUKARYOTIC TRANSLATION INITIATION FACTOR 4H"/>
    <property type="match status" value="1"/>
</dbReference>
<protein>
    <recommendedName>
        <fullName evidence="4">RRM domain-containing protein</fullName>
    </recommendedName>
</protein>
<organism evidence="5 6">
    <name type="scientific">Rasamsonia emersonii (strain ATCC 16479 / CBS 393.64 / IMI 116815)</name>
    <dbReference type="NCBI Taxonomy" id="1408163"/>
    <lineage>
        <taxon>Eukaryota</taxon>
        <taxon>Fungi</taxon>
        <taxon>Dikarya</taxon>
        <taxon>Ascomycota</taxon>
        <taxon>Pezizomycotina</taxon>
        <taxon>Eurotiomycetes</taxon>
        <taxon>Eurotiomycetidae</taxon>
        <taxon>Eurotiales</taxon>
        <taxon>Trichocomaceae</taxon>
        <taxon>Rasamsonia</taxon>
    </lineage>
</organism>
<feature type="compositionally biased region" description="Basic and acidic residues" evidence="3">
    <location>
        <begin position="45"/>
        <end position="70"/>
    </location>
</feature>
<dbReference type="AlphaFoldDB" id="A0A0F4YXZ2"/>
<dbReference type="GeneID" id="25315627"/>
<dbReference type="SMART" id="SM00360">
    <property type="entry name" value="RRM"/>
    <property type="match status" value="2"/>
</dbReference>
<dbReference type="GO" id="GO:0003723">
    <property type="term" value="F:RNA binding"/>
    <property type="evidence" value="ECO:0007669"/>
    <property type="project" value="UniProtKB-UniRule"/>
</dbReference>
<keyword evidence="6" id="KW-1185">Reference proteome</keyword>
<feature type="compositionally biased region" description="Basic residues" evidence="3">
    <location>
        <begin position="30"/>
        <end position="39"/>
    </location>
</feature>
<feature type="compositionally biased region" description="Basic residues" evidence="3">
    <location>
        <begin position="313"/>
        <end position="325"/>
    </location>
</feature>
<dbReference type="PANTHER" id="PTHR23236">
    <property type="entry name" value="EUKARYOTIC TRANSLATION INITIATION FACTOR 4B/4H"/>
    <property type="match status" value="1"/>
</dbReference>
<feature type="region of interest" description="Disordered" evidence="3">
    <location>
        <begin position="1"/>
        <end position="79"/>
    </location>
</feature>
<feature type="compositionally biased region" description="Polar residues" evidence="3">
    <location>
        <begin position="175"/>
        <end position="187"/>
    </location>
</feature>
<evidence type="ECO:0000313" key="5">
    <source>
        <dbReference type="EMBL" id="KKA22691.1"/>
    </source>
</evidence>
<feature type="domain" description="RRM" evidence="4">
    <location>
        <begin position="190"/>
        <end position="307"/>
    </location>
</feature>
<dbReference type="RefSeq" id="XP_013329303.1">
    <property type="nucleotide sequence ID" value="XM_013473849.1"/>
</dbReference>
<sequence length="396" mass="44336">MPEENTKKRKLDDVPEIEIDVSAPEPPSKKALRKAKKKGISPESLKTEAKTETKTENKTDSETETKTETTKKKKSTKQRSEYGVWIGNLAFTVTKDDLRKFLTSNCSFSEATITRIHLPMGPSKNGTSQNKGFAYIDFSNKKAMDEAIGLSEQLLSGRRVLIKGAQDFEGRPEQHQQPGASKSSGNPPSRKIFIGNLAFDTTKELLEEHFSRCGTVTNVHVATFEDSGKCKGFAWVEFETLEAAEAAVKGFVKVKEEEEDDEEEEEEQTGSDAEEKPAKTKTKKSKTKKIWVNRFLGRQLRMEFAEDPTTRYKKRFGKGAKGKAKSKGETSDEAIVEENDAVNGDSGDGSQPNHATKERRKKDKQQNQKQPRYSKETVQRLTGAIVEPQGKKITFD</sequence>
<evidence type="ECO:0000313" key="6">
    <source>
        <dbReference type="Proteomes" id="UP000053958"/>
    </source>
</evidence>
<dbReference type="Pfam" id="PF00076">
    <property type="entry name" value="RRM_1"/>
    <property type="match status" value="2"/>
</dbReference>
<dbReference type="InterPro" id="IPR000504">
    <property type="entry name" value="RRM_dom"/>
</dbReference>
<feature type="compositionally biased region" description="Acidic residues" evidence="3">
    <location>
        <begin position="331"/>
        <end position="340"/>
    </location>
</feature>
<dbReference type="GO" id="GO:0030684">
    <property type="term" value="C:preribosome"/>
    <property type="evidence" value="ECO:0007669"/>
    <property type="project" value="EnsemblFungi"/>
</dbReference>
<feature type="domain" description="RRM" evidence="4">
    <location>
        <begin position="82"/>
        <end position="167"/>
    </location>
</feature>
<evidence type="ECO:0000256" key="1">
    <source>
        <dbReference type="ARBA" id="ARBA00022884"/>
    </source>
</evidence>
<dbReference type="InterPro" id="IPR035979">
    <property type="entry name" value="RBD_domain_sf"/>
</dbReference>
<feature type="region of interest" description="Disordered" evidence="3">
    <location>
        <begin position="313"/>
        <end position="396"/>
    </location>
</feature>
<dbReference type="EMBL" id="LASV01000131">
    <property type="protein sequence ID" value="KKA22691.1"/>
    <property type="molecule type" value="Genomic_DNA"/>
</dbReference>
<dbReference type="GO" id="GO:0005730">
    <property type="term" value="C:nucleolus"/>
    <property type="evidence" value="ECO:0007669"/>
    <property type="project" value="EnsemblFungi"/>
</dbReference>
<dbReference type="SUPFAM" id="SSF54928">
    <property type="entry name" value="RNA-binding domain, RBD"/>
    <property type="match status" value="1"/>
</dbReference>
<dbReference type="FunFam" id="3.30.70.330:FF:000594">
    <property type="entry name" value="RNA binding protein Rnp24"/>
    <property type="match status" value="1"/>
</dbReference>
<name>A0A0F4YXZ2_RASE3</name>
<feature type="region of interest" description="Disordered" evidence="3">
    <location>
        <begin position="254"/>
        <end position="284"/>
    </location>
</feature>
<feature type="compositionally biased region" description="Acidic residues" evidence="3">
    <location>
        <begin position="257"/>
        <end position="269"/>
    </location>
</feature>
<gene>
    <name evidence="5" type="ORF">T310_3277</name>
</gene>
<evidence type="ECO:0000256" key="2">
    <source>
        <dbReference type="PROSITE-ProRule" id="PRU00176"/>
    </source>
</evidence>
<dbReference type="OrthoDB" id="1875751at2759"/>
<evidence type="ECO:0000256" key="3">
    <source>
        <dbReference type="SAM" id="MobiDB-lite"/>
    </source>
</evidence>
<feature type="compositionally biased region" description="Basic and acidic residues" evidence="3">
    <location>
        <begin position="1"/>
        <end position="13"/>
    </location>
</feature>
<comment type="caution">
    <text evidence="5">The sequence shown here is derived from an EMBL/GenBank/DDBJ whole genome shotgun (WGS) entry which is preliminary data.</text>
</comment>
<dbReference type="Proteomes" id="UP000053958">
    <property type="component" value="Unassembled WGS sequence"/>
</dbReference>
<evidence type="ECO:0000259" key="4">
    <source>
        <dbReference type="PROSITE" id="PS50102"/>
    </source>
</evidence>